<keyword evidence="5" id="KW-1185">Reference proteome</keyword>
<keyword evidence="2" id="KW-0503">Monooxygenase</keyword>
<evidence type="ECO:0000313" key="5">
    <source>
        <dbReference type="Proteomes" id="UP001592531"/>
    </source>
</evidence>
<proteinExistence type="predicted"/>
<dbReference type="PANTHER" id="PTHR30137:SF8">
    <property type="entry name" value="BLR5498 PROTEIN"/>
    <property type="match status" value="1"/>
</dbReference>
<dbReference type="Proteomes" id="UP001592531">
    <property type="component" value="Unassembled WGS sequence"/>
</dbReference>
<dbReference type="EMBL" id="JBHFAB010000027">
    <property type="protein sequence ID" value="MFC1420548.1"/>
    <property type="molecule type" value="Genomic_DNA"/>
</dbReference>
<gene>
    <name evidence="4" type="ORF">ACEZDE_28485</name>
</gene>
<accession>A0ABV6W3Q7</accession>
<dbReference type="GO" id="GO:0016491">
    <property type="term" value="F:oxidoreductase activity"/>
    <property type="evidence" value="ECO:0007669"/>
    <property type="project" value="UniProtKB-KW"/>
</dbReference>
<organism evidence="4 5">
    <name type="scientific">Streptacidiphilus cavernicola</name>
    <dbReference type="NCBI Taxonomy" id="3342716"/>
    <lineage>
        <taxon>Bacteria</taxon>
        <taxon>Bacillati</taxon>
        <taxon>Actinomycetota</taxon>
        <taxon>Actinomycetes</taxon>
        <taxon>Kitasatosporales</taxon>
        <taxon>Streptomycetaceae</taxon>
        <taxon>Streptacidiphilus</taxon>
    </lineage>
</organism>
<dbReference type="InterPro" id="IPR050766">
    <property type="entry name" value="Bact_Lucif_Oxidored"/>
</dbReference>
<name>A0ABV6W3Q7_9ACTN</name>
<dbReference type="Gene3D" id="3.20.20.30">
    <property type="entry name" value="Luciferase-like domain"/>
    <property type="match status" value="1"/>
</dbReference>
<keyword evidence="1 4" id="KW-0560">Oxidoreductase</keyword>
<reference evidence="4 5" key="1">
    <citation type="submission" date="2024-09" db="EMBL/GenBank/DDBJ databases">
        <authorList>
            <person name="Lee S.D."/>
        </authorList>
    </citation>
    <scope>NUCLEOTIDE SEQUENCE [LARGE SCALE GENOMIC DNA]</scope>
    <source>
        <strain evidence="4 5">N8-3</strain>
    </source>
</reference>
<sequence length="334" mass="36128">MTLTTLRFNQVTPGLDRREVSARYRATVEMAAFADAHGFDLVTLEEHHGADDGWSPSPLSTAAAVFGATRRIGVIVCALLTPLYEPLRLAEDVAVLDHLSGGRLTLVAGLGYRPEEYTALGKDWAQRGRLQDEVLETLLKAWTGEPFDHHGRTVRITPPPLTRPHPGLMVGGSSRVAVRRAVRLRLPFFTAAYLPDLVDLYDALAAEAGFEGGFASLPPERTAMIHCTEDPDKAWAEYGDCFLHEARTYAGWQTADVSSAMASTAATAEELRAEGIYACLTPDECLEVARSEGPLGTLLLHPLCGGLPVDAGWESLRLFADQVVPRLGGEPPSA</sequence>
<evidence type="ECO:0000256" key="1">
    <source>
        <dbReference type="ARBA" id="ARBA00023002"/>
    </source>
</evidence>
<evidence type="ECO:0000256" key="2">
    <source>
        <dbReference type="ARBA" id="ARBA00023033"/>
    </source>
</evidence>
<protein>
    <submittedName>
        <fullName evidence="4">LLM class flavin-dependent oxidoreductase</fullName>
        <ecNumber evidence="4">1.-.-.-</ecNumber>
    </submittedName>
</protein>
<dbReference type="InterPro" id="IPR011251">
    <property type="entry name" value="Luciferase-like_dom"/>
</dbReference>
<evidence type="ECO:0000259" key="3">
    <source>
        <dbReference type="Pfam" id="PF00296"/>
    </source>
</evidence>
<dbReference type="RefSeq" id="WP_380541994.1">
    <property type="nucleotide sequence ID" value="NZ_JBHFAB010000027.1"/>
</dbReference>
<dbReference type="Pfam" id="PF00296">
    <property type="entry name" value="Bac_luciferase"/>
    <property type="match status" value="1"/>
</dbReference>
<dbReference type="InterPro" id="IPR036661">
    <property type="entry name" value="Luciferase-like_sf"/>
</dbReference>
<dbReference type="PANTHER" id="PTHR30137">
    <property type="entry name" value="LUCIFERASE-LIKE MONOOXYGENASE"/>
    <property type="match status" value="1"/>
</dbReference>
<feature type="domain" description="Luciferase-like" evidence="3">
    <location>
        <begin position="14"/>
        <end position="260"/>
    </location>
</feature>
<evidence type="ECO:0000313" key="4">
    <source>
        <dbReference type="EMBL" id="MFC1420548.1"/>
    </source>
</evidence>
<dbReference type="EC" id="1.-.-.-" evidence="4"/>
<comment type="caution">
    <text evidence="4">The sequence shown here is derived from an EMBL/GenBank/DDBJ whole genome shotgun (WGS) entry which is preliminary data.</text>
</comment>
<dbReference type="SUPFAM" id="SSF51679">
    <property type="entry name" value="Bacterial luciferase-like"/>
    <property type="match status" value="1"/>
</dbReference>